<evidence type="ECO:0000256" key="2">
    <source>
        <dbReference type="ARBA" id="ARBA00037999"/>
    </source>
</evidence>
<dbReference type="CDD" id="cd00616">
    <property type="entry name" value="AHBA_syn"/>
    <property type="match status" value="1"/>
</dbReference>
<dbReference type="InterPro" id="IPR015424">
    <property type="entry name" value="PyrdxlP-dep_Trfase"/>
</dbReference>
<dbReference type="GO" id="GO:0000271">
    <property type="term" value="P:polysaccharide biosynthetic process"/>
    <property type="evidence" value="ECO:0007669"/>
    <property type="project" value="TreeGrafter"/>
</dbReference>
<feature type="active site" description="Proton acceptor" evidence="3">
    <location>
        <position position="186"/>
    </location>
</feature>
<accession>A0A3Q9FRI0</accession>
<dbReference type="InterPro" id="IPR000653">
    <property type="entry name" value="DegT/StrS_aminotransferase"/>
</dbReference>
<reference evidence="6 7" key="1">
    <citation type="submission" date="2018-12" db="EMBL/GenBank/DDBJ databases">
        <title>Flammeovirga pectinis sp. nov., isolated from the gut of the Korean scallop, Patinopecten yessoensis.</title>
        <authorList>
            <person name="Bae J.-W."/>
            <person name="Jeong Y.-S."/>
            <person name="Kang W."/>
        </authorList>
    </citation>
    <scope>NUCLEOTIDE SEQUENCE [LARGE SCALE GENOMIC DNA]</scope>
    <source>
        <strain evidence="6 7">L12M1</strain>
    </source>
</reference>
<proteinExistence type="inferred from homology"/>
<name>A0A3Q9FRI0_9BACT</name>
<evidence type="ECO:0000313" key="6">
    <source>
        <dbReference type="EMBL" id="AZQ63056.1"/>
    </source>
</evidence>
<evidence type="ECO:0000256" key="1">
    <source>
        <dbReference type="ARBA" id="ARBA00022898"/>
    </source>
</evidence>
<sequence>MIVPFLSLDSIHASIKQEVLSAIEEVYSANSFILGEELNTFEKQYAKATEVNYCVGVGNGLDALKIALLALDINEGDEVIITANTFFATLQAVVLVGAKPVLVDVNQKDGLINCELLEKSITAKTKAIIPVHMYGNVVDLSSILKMIEGKEIYLIEDNAQAHLATYNKQFTGSFGHLNATSFYPGKNLGALGDGGAITTNNQLLADKCKAIRNYGSSEKYYHDVLGLNSRLDNLQAAVLSVKLKYLSGWTEERKRLAALYSKELLGVGDIRLFEIEECVEPAYHLFTILTEHRDELATFLKEKNIQTIIHYPVPIHLQKSVAYLGYKKGDFPISEKIANTILSLPLFVGLSNEELKYVVAQTKLFFSVNNLLNA</sequence>
<evidence type="ECO:0000256" key="3">
    <source>
        <dbReference type="PIRSR" id="PIRSR000390-1"/>
    </source>
</evidence>
<evidence type="ECO:0000313" key="7">
    <source>
        <dbReference type="Proteomes" id="UP000267268"/>
    </source>
</evidence>
<dbReference type="PANTHER" id="PTHR30244">
    <property type="entry name" value="TRANSAMINASE"/>
    <property type="match status" value="1"/>
</dbReference>
<dbReference type="RefSeq" id="WP_126615178.1">
    <property type="nucleotide sequence ID" value="NZ_CP034562.1"/>
</dbReference>
<feature type="modified residue" description="N6-(pyridoxal phosphate)lysine" evidence="4">
    <location>
        <position position="186"/>
    </location>
</feature>
<organism evidence="6 7">
    <name type="scientific">Flammeovirga pectinis</name>
    <dbReference type="NCBI Taxonomy" id="2494373"/>
    <lineage>
        <taxon>Bacteria</taxon>
        <taxon>Pseudomonadati</taxon>
        <taxon>Bacteroidota</taxon>
        <taxon>Cytophagia</taxon>
        <taxon>Cytophagales</taxon>
        <taxon>Flammeovirgaceae</taxon>
        <taxon>Flammeovirga</taxon>
    </lineage>
</organism>
<keyword evidence="7" id="KW-1185">Reference proteome</keyword>
<dbReference type="InterPro" id="IPR015421">
    <property type="entry name" value="PyrdxlP-dep_Trfase_major"/>
</dbReference>
<keyword evidence="6" id="KW-0032">Aminotransferase</keyword>
<dbReference type="OrthoDB" id="9804264at2"/>
<dbReference type="SUPFAM" id="SSF53383">
    <property type="entry name" value="PLP-dependent transferases"/>
    <property type="match status" value="1"/>
</dbReference>
<dbReference type="KEGG" id="fll:EI427_12660"/>
<dbReference type="Gene3D" id="3.90.1150.10">
    <property type="entry name" value="Aspartate Aminotransferase, domain 1"/>
    <property type="match status" value="1"/>
</dbReference>
<dbReference type="EMBL" id="CP034562">
    <property type="protein sequence ID" value="AZQ63056.1"/>
    <property type="molecule type" value="Genomic_DNA"/>
</dbReference>
<dbReference type="PIRSF" id="PIRSF000390">
    <property type="entry name" value="PLP_StrS"/>
    <property type="match status" value="1"/>
</dbReference>
<dbReference type="Pfam" id="PF01041">
    <property type="entry name" value="DegT_DnrJ_EryC1"/>
    <property type="match status" value="1"/>
</dbReference>
<comment type="similarity">
    <text evidence="2 5">Belongs to the DegT/DnrJ/EryC1 family.</text>
</comment>
<dbReference type="GO" id="GO:0030170">
    <property type="term" value="F:pyridoxal phosphate binding"/>
    <property type="evidence" value="ECO:0007669"/>
    <property type="project" value="TreeGrafter"/>
</dbReference>
<dbReference type="InterPro" id="IPR015422">
    <property type="entry name" value="PyrdxlP-dep_Trfase_small"/>
</dbReference>
<dbReference type="Gene3D" id="3.40.640.10">
    <property type="entry name" value="Type I PLP-dependent aspartate aminotransferase-like (Major domain)"/>
    <property type="match status" value="1"/>
</dbReference>
<evidence type="ECO:0000256" key="5">
    <source>
        <dbReference type="RuleBase" id="RU004508"/>
    </source>
</evidence>
<evidence type="ECO:0000256" key="4">
    <source>
        <dbReference type="PIRSR" id="PIRSR000390-2"/>
    </source>
</evidence>
<dbReference type="AlphaFoldDB" id="A0A3Q9FRI0"/>
<dbReference type="GO" id="GO:0008483">
    <property type="term" value="F:transaminase activity"/>
    <property type="evidence" value="ECO:0007669"/>
    <property type="project" value="UniProtKB-KW"/>
</dbReference>
<dbReference type="Proteomes" id="UP000267268">
    <property type="component" value="Chromosome 1"/>
</dbReference>
<protein>
    <submittedName>
        <fullName evidence="6">DegT/DnrJ/EryC1/StrS family aminotransferase</fullName>
    </submittedName>
</protein>
<dbReference type="PANTHER" id="PTHR30244:SF36">
    <property type="entry name" value="3-OXO-GLUCOSE-6-PHOSPHATE:GLUTAMATE AMINOTRANSFERASE"/>
    <property type="match status" value="1"/>
</dbReference>
<keyword evidence="1 4" id="KW-0663">Pyridoxal phosphate</keyword>
<keyword evidence="6" id="KW-0808">Transferase</keyword>
<gene>
    <name evidence="6" type="ORF">EI427_12660</name>
</gene>